<evidence type="ECO:0000256" key="3">
    <source>
        <dbReference type="ARBA" id="ARBA00023315"/>
    </source>
</evidence>
<dbReference type="Proteomes" id="UP001165269">
    <property type="component" value="Unassembled WGS sequence"/>
</dbReference>
<dbReference type="RefSeq" id="WP_242761335.1">
    <property type="nucleotide sequence ID" value="NZ_JALDAY010000001.1"/>
</dbReference>
<proteinExistence type="inferred from homology"/>
<accession>A0ABS9XZN8</accession>
<sequence length="235" mass="25266">MVHASLGGSGAHPRRVLGVLLDVLGPEGTLVVPAFTPENSDTSRAHKALTAGMSEQEVRAFRAAMPPFDPEFTPCPTMGALAEAVRTAPGAVRSAHPQTSFAGLGPLAKELTADHHPHCHLGELSPLARLYAEDAQVLLLRVGFEVCSAFHLAEYRLPPPLPRRTYRCVVDEPGGWVSYEDLALDDGDFAVIGARLPRGLLVEREWGGRAAVLFRMRAAVDDAVGQMARYRLGMA</sequence>
<name>A0ABS9XZN8_9ACTN</name>
<dbReference type="EMBL" id="JALDAY010000001">
    <property type="protein sequence ID" value="MCI3269891.1"/>
    <property type="molecule type" value="Genomic_DNA"/>
</dbReference>
<dbReference type="InterPro" id="IPR028345">
    <property type="entry name" value="Antibiotic_NAT-like"/>
</dbReference>
<dbReference type="PANTHER" id="PTHR11104">
    <property type="entry name" value="AMINOGLYCOSIDE N3-ACETYLTRANSFERASE"/>
    <property type="match status" value="1"/>
</dbReference>
<keyword evidence="2" id="KW-0808">Transferase</keyword>
<dbReference type="SUPFAM" id="SSF110710">
    <property type="entry name" value="TTHA0583/YokD-like"/>
    <property type="match status" value="1"/>
</dbReference>
<gene>
    <name evidence="4" type="ORF">MQP27_02040</name>
</gene>
<dbReference type="PANTHER" id="PTHR11104:SF0">
    <property type="entry name" value="SPBETA PROPHAGE-DERIVED AMINOGLYCOSIDE N(3')-ACETYLTRANSFERASE-LIKE PROTEIN YOKD"/>
    <property type="match status" value="1"/>
</dbReference>
<organism evidence="4 5">
    <name type="scientific">Streptomyces cylindrosporus</name>
    <dbReference type="NCBI Taxonomy" id="2927583"/>
    <lineage>
        <taxon>Bacteria</taxon>
        <taxon>Bacillati</taxon>
        <taxon>Actinomycetota</taxon>
        <taxon>Actinomycetes</taxon>
        <taxon>Kitasatosporales</taxon>
        <taxon>Streptomycetaceae</taxon>
        <taxon>Streptomyces</taxon>
    </lineage>
</organism>
<reference evidence="4" key="1">
    <citation type="submission" date="2022-03" db="EMBL/GenBank/DDBJ databases">
        <title>Streptomyces 7R015 and 7R016 isolated from Barleria lupulina in Thailand.</title>
        <authorList>
            <person name="Kanchanasin P."/>
            <person name="Phongsopitanun W."/>
            <person name="Tanasupawat S."/>
        </authorList>
    </citation>
    <scope>NUCLEOTIDE SEQUENCE</scope>
    <source>
        <strain evidence="4">7R015</strain>
    </source>
</reference>
<evidence type="ECO:0000256" key="1">
    <source>
        <dbReference type="ARBA" id="ARBA00006383"/>
    </source>
</evidence>
<comment type="caution">
    <text evidence="4">The sequence shown here is derived from an EMBL/GenBank/DDBJ whole genome shotgun (WGS) entry which is preliminary data.</text>
</comment>
<evidence type="ECO:0000313" key="5">
    <source>
        <dbReference type="Proteomes" id="UP001165269"/>
    </source>
</evidence>
<evidence type="ECO:0000313" key="4">
    <source>
        <dbReference type="EMBL" id="MCI3269891.1"/>
    </source>
</evidence>
<comment type="similarity">
    <text evidence="1">Belongs to the antibiotic N-acetyltransferase family.</text>
</comment>
<protein>
    <submittedName>
        <fullName evidence="4">AAC(3) family N-acetyltransferase</fullName>
    </submittedName>
</protein>
<evidence type="ECO:0000256" key="2">
    <source>
        <dbReference type="ARBA" id="ARBA00022679"/>
    </source>
</evidence>
<dbReference type="InterPro" id="IPR003679">
    <property type="entry name" value="Amioglycoside_AcTrfase"/>
</dbReference>
<keyword evidence="5" id="KW-1185">Reference proteome</keyword>
<keyword evidence="3" id="KW-0012">Acyltransferase</keyword>
<dbReference type="Pfam" id="PF02522">
    <property type="entry name" value="Antibiotic_NAT"/>
    <property type="match status" value="1"/>
</dbReference>